<dbReference type="PROSITE" id="PS51257">
    <property type="entry name" value="PROKAR_LIPOPROTEIN"/>
    <property type="match status" value="1"/>
</dbReference>
<reference evidence="1 2" key="1">
    <citation type="journal article" date="2016" name="Nat. Commun.">
        <title>Thousands of microbial genomes shed light on interconnected biogeochemical processes in an aquifer system.</title>
        <authorList>
            <person name="Anantharaman K."/>
            <person name="Brown C.T."/>
            <person name="Hug L.A."/>
            <person name="Sharon I."/>
            <person name="Castelle C.J."/>
            <person name="Probst A.J."/>
            <person name="Thomas B.C."/>
            <person name="Singh A."/>
            <person name="Wilkins M.J."/>
            <person name="Karaoz U."/>
            <person name="Brodie E.L."/>
            <person name="Williams K.H."/>
            <person name="Hubbard S.S."/>
            <person name="Banfield J.F."/>
        </authorList>
    </citation>
    <scope>NUCLEOTIDE SEQUENCE [LARGE SCALE GENOMIC DNA]</scope>
</reference>
<dbReference type="Proteomes" id="UP000179076">
    <property type="component" value="Unassembled WGS sequence"/>
</dbReference>
<accession>A0A1F6UY88</accession>
<dbReference type="AlphaFoldDB" id="A0A1F6UY88"/>
<comment type="caution">
    <text evidence="1">The sequence shown here is derived from an EMBL/GenBank/DDBJ whole genome shotgun (WGS) entry which is preliminary data.</text>
</comment>
<protein>
    <submittedName>
        <fullName evidence="1">Uncharacterized protein</fullName>
    </submittedName>
</protein>
<sequence length="228" mass="25152">MNPIGLRLSVGLLSLLLCACSKELRKLDEAVFLETPELTLKLVRYYENLPFSYSGEIYVTQCSSPNSKKLPASDVNEPGWRVIDRGAALGSKSAPEVVDKVRNRYTVIGDGILYWSHVPLNISLDGCRTLITWSPVTLPAETIIPAALPEHCKHDKEAVCDRMYGSSWAFQAQGRLPRYFDVQATRQGKISFRMQSAAIKDGSILLVTSSNGGKSWDVKVDHLAGGRP</sequence>
<evidence type="ECO:0000313" key="2">
    <source>
        <dbReference type="Proteomes" id="UP000179076"/>
    </source>
</evidence>
<dbReference type="EMBL" id="MFSP01000178">
    <property type="protein sequence ID" value="OGI62385.1"/>
    <property type="molecule type" value="Genomic_DNA"/>
</dbReference>
<evidence type="ECO:0000313" key="1">
    <source>
        <dbReference type="EMBL" id="OGI62385.1"/>
    </source>
</evidence>
<proteinExistence type="predicted"/>
<organism evidence="1 2">
    <name type="scientific">Candidatus Muproteobacteria bacterium RBG_16_60_9</name>
    <dbReference type="NCBI Taxonomy" id="1817755"/>
    <lineage>
        <taxon>Bacteria</taxon>
        <taxon>Pseudomonadati</taxon>
        <taxon>Pseudomonadota</taxon>
        <taxon>Candidatus Muproteobacteria</taxon>
    </lineage>
</organism>
<name>A0A1F6UY88_9PROT</name>
<gene>
    <name evidence="1" type="ORF">A2W18_10635</name>
</gene>